<accession>A0A2N8L026</accession>
<protein>
    <recommendedName>
        <fullName evidence="1">Solute-binding protein family 3/N-terminal domain-containing protein</fullName>
    </recommendedName>
</protein>
<dbReference type="Pfam" id="PF00497">
    <property type="entry name" value="SBP_bac_3"/>
    <property type="match status" value="1"/>
</dbReference>
<dbReference type="SUPFAM" id="SSF53850">
    <property type="entry name" value="Periplasmic binding protein-like II"/>
    <property type="match status" value="1"/>
</dbReference>
<reference evidence="2 3" key="1">
    <citation type="submission" date="2018-01" db="EMBL/GenBank/DDBJ databases">
        <title>Draft genome sequence of Paucibacter aquatile CR182 isolated from freshwater of the Nakdong River.</title>
        <authorList>
            <person name="Choi A."/>
            <person name="Chung E.J."/>
        </authorList>
    </citation>
    <scope>NUCLEOTIDE SEQUENCE [LARGE SCALE GENOMIC DNA]</scope>
    <source>
        <strain evidence="2 3">CR182</strain>
    </source>
</reference>
<name>A0A2N8L026_9BURK</name>
<gene>
    <name evidence="2" type="ORF">C1O66_17025</name>
</gene>
<dbReference type="InterPro" id="IPR001638">
    <property type="entry name" value="Solute-binding_3/MltF_N"/>
</dbReference>
<evidence type="ECO:0000313" key="2">
    <source>
        <dbReference type="EMBL" id="PND39056.1"/>
    </source>
</evidence>
<dbReference type="Proteomes" id="UP000235916">
    <property type="component" value="Unassembled WGS sequence"/>
</dbReference>
<dbReference type="Gene3D" id="3.40.190.10">
    <property type="entry name" value="Periplasmic binding protein-like II"/>
    <property type="match status" value="2"/>
</dbReference>
<proteinExistence type="predicted"/>
<evidence type="ECO:0000259" key="1">
    <source>
        <dbReference type="Pfam" id="PF00497"/>
    </source>
</evidence>
<keyword evidence="3" id="KW-1185">Reference proteome</keyword>
<dbReference type="PANTHER" id="PTHR38834:SF3">
    <property type="entry name" value="SOLUTE-BINDING PROTEIN FAMILY 3_N-TERMINAL DOMAIN-CONTAINING PROTEIN"/>
    <property type="match status" value="1"/>
</dbReference>
<sequence>MRRRECTLAGLSVYLGLGIAAAQTRPMAALPSAPLQAFTEHLPPLNFQDEAGQTAGFSSELLRMMAAQARLELDIQVQPWPRAVQAAAAQSNSILYSLTRLPEREGKYRWVGPISERRIMLYSLSKRRDIPALKDLKDLRELPQLRGLKVGVVRESAAARQLQSEGLRAGEELELALDDGSNLRKLLASRMDLIVLLDWAAAWHLKQLRLDYSTLRPVLELDTRRSYWYGLHPDSDDRVVLALQAALDQLRRDGRYARLRQRYFS</sequence>
<comment type="caution">
    <text evidence="2">The sequence shown here is derived from an EMBL/GenBank/DDBJ whole genome shotgun (WGS) entry which is preliminary data.</text>
</comment>
<dbReference type="RefSeq" id="WP_102768974.1">
    <property type="nucleotide sequence ID" value="NZ_POSP01000003.1"/>
</dbReference>
<feature type="domain" description="Solute-binding protein family 3/N-terminal" evidence="1">
    <location>
        <begin position="38"/>
        <end position="264"/>
    </location>
</feature>
<dbReference type="OrthoDB" id="8594082at2"/>
<dbReference type="PANTHER" id="PTHR38834">
    <property type="entry name" value="PERIPLASMIC SUBSTRATE BINDING PROTEIN FAMILY 3"/>
    <property type="match status" value="1"/>
</dbReference>
<evidence type="ECO:0000313" key="3">
    <source>
        <dbReference type="Proteomes" id="UP000235916"/>
    </source>
</evidence>
<dbReference type="AlphaFoldDB" id="A0A2N8L026"/>
<organism evidence="2 3">
    <name type="scientific">Kinneretia aquatilis</name>
    <dbReference type="NCBI Taxonomy" id="2070761"/>
    <lineage>
        <taxon>Bacteria</taxon>
        <taxon>Pseudomonadati</taxon>
        <taxon>Pseudomonadota</taxon>
        <taxon>Betaproteobacteria</taxon>
        <taxon>Burkholderiales</taxon>
        <taxon>Sphaerotilaceae</taxon>
        <taxon>Roseateles</taxon>
    </lineage>
</organism>
<dbReference type="EMBL" id="POSP01000003">
    <property type="protein sequence ID" value="PND39056.1"/>
    <property type="molecule type" value="Genomic_DNA"/>
</dbReference>